<evidence type="ECO:0000259" key="2">
    <source>
        <dbReference type="Pfam" id="PF15950"/>
    </source>
</evidence>
<dbReference type="Proteomes" id="UP001627154">
    <property type="component" value="Unassembled WGS sequence"/>
</dbReference>
<feature type="compositionally biased region" description="Basic residues" evidence="1">
    <location>
        <begin position="1639"/>
        <end position="1649"/>
    </location>
</feature>
<evidence type="ECO:0000313" key="4">
    <source>
        <dbReference type="Proteomes" id="UP001627154"/>
    </source>
</evidence>
<feature type="compositionally biased region" description="Basic and acidic residues" evidence="1">
    <location>
        <begin position="1578"/>
        <end position="1608"/>
    </location>
</feature>
<dbReference type="InterPro" id="IPR031866">
    <property type="entry name" value="DUF4758"/>
</dbReference>
<feature type="compositionally biased region" description="Acidic residues" evidence="1">
    <location>
        <begin position="767"/>
        <end position="780"/>
    </location>
</feature>
<feature type="domain" description="DUF4758" evidence="2">
    <location>
        <begin position="893"/>
        <end position="968"/>
    </location>
</feature>
<feature type="region of interest" description="Disordered" evidence="1">
    <location>
        <begin position="1455"/>
        <end position="1807"/>
    </location>
</feature>
<evidence type="ECO:0000313" key="3">
    <source>
        <dbReference type="EMBL" id="KAL3405959.1"/>
    </source>
</evidence>
<feature type="compositionally biased region" description="Low complexity" evidence="1">
    <location>
        <begin position="1760"/>
        <end position="1807"/>
    </location>
</feature>
<feature type="compositionally biased region" description="Polar residues" evidence="1">
    <location>
        <begin position="1495"/>
        <end position="1504"/>
    </location>
</feature>
<keyword evidence="4" id="KW-1185">Reference proteome</keyword>
<gene>
    <name evidence="3" type="ORF">TKK_001373</name>
</gene>
<dbReference type="EMBL" id="JBJJXI010000019">
    <property type="protein sequence ID" value="KAL3405959.1"/>
    <property type="molecule type" value="Genomic_DNA"/>
</dbReference>
<evidence type="ECO:0000256" key="1">
    <source>
        <dbReference type="SAM" id="MobiDB-lite"/>
    </source>
</evidence>
<feature type="region of interest" description="Disordered" evidence="1">
    <location>
        <begin position="1356"/>
        <end position="1434"/>
    </location>
</feature>
<reference evidence="3 4" key="1">
    <citation type="journal article" date="2024" name="bioRxiv">
        <title>A reference genome for Trichogramma kaykai: A tiny desert-dwelling parasitoid wasp with competing sex-ratio distorters.</title>
        <authorList>
            <person name="Culotta J."/>
            <person name="Lindsey A.R."/>
        </authorList>
    </citation>
    <scope>NUCLEOTIDE SEQUENCE [LARGE SCALE GENOMIC DNA]</scope>
    <source>
        <strain evidence="3 4">KSX58</strain>
    </source>
</reference>
<feature type="compositionally biased region" description="Low complexity" evidence="1">
    <location>
        <begin position="1519"/>
        <end position="1533"/>
    </location>
</feature>
<sequence length="2233" mass="247218">MLVQAHNGKSTPPVGVLTKTARTFVQDGASTEYATQVVGTTLDNGRLYAKILSTSSRVYYDSKPEEDEISPFIVYPPPSIKSNLPHYSNNKLLQVIELNKPEKNDREIKVNEYTHDVKENVIIQKAEIEEEQVKPAKIQTENLPTYTVKQDYNLKETEDVVKVDYLESLPEREPKKILPSIIANEEKKNLMTITYHGFADFTTTVGDTVIVFSPSTAPASFGRPATTIKGAATFLPDDGFVNSNIKPTKTAPIIHKKTRAMNIPYQENVNNNNNKNPSYSEQENDSMFDLQPSTNEFSSETSSTKLVTKPLYLRFNKKPRPTIGTNRIKVTDSKTLLKSLASIKRLSPTSRSESPHFNLRNNSDDEEQEEDNSYEELPDSTSEKNSFENTETEYDTANDIIPQNQPRNVNGSTSNGQNEIQEEKNDFSFSTRLIPSTFYKTYTHFTTFFIPHKGQVTTSIKSREVVATETTYLNELILPTSAQDVTNSNPTEIVDPAIQLRVQSQDFKEESKNEEEAEKQDVEEFQLIFKTIYTTFTYFTTYFDDSTTGVKSRKATSTNVVTLTVEPNNTLYEKSTSTENLSIKPTKMNNEDALKTSLFEPNTENYDYVTDDSTELSSPESEQTTTMDNLSLIETTTPILEDDPNNLLEASPVSKASTLLENDVKTYFTTYTYFTTLITKDNETRVDSRTEVYTNVVKGSIEPSSVPIISNTESAAAAQQPTPSPEILAYLKNLREQKALSNLPVEDAMDSTTEDMIEETTEHTDFEETTLEDDSDDDDSTEKPVTDEENNRSTKTDVKFSFSSGGSTILDTAERRMSLPEDQELSETNHHEVEPAPTLLLQTSYTTYTYFTTMYNGNATEVVSRLKTVTNTVTETIKPTVVVPAETKTLSPLTYFTTFTYWTTFIKGDDTATTSREETVSNVVTPGLMESSAVQLDVVKTYRPFVLATPLHTLPEIETSKIHSETSEMSDKTVVDAVEETPTLTTDELTSSIELEPVTLYTTYTYFTTSYIGNSTLLNSRLETVTSVSQAEKAVRATATPRAIGGAAPASQILNTDDLHAETYPVDSPSTGLLSTKRHSTVNDGITTHYTTEIYGTYVDGLYAQVLETSSNIELPSPVYSSSATPGLPIGLISLNRGSIVDADSITTTFYTTKQIGTTIDNSYTKLIESTTSTKIDEDKLATYTALANPHRDGLVRLIEGQIEINGTTTYYQSKVIGTSISGRYAQIIESSSSVVLRPTSTLNFATLQKSRDPNVLGILPSPAVIQSSLSEDASDDALNDPDHEEIESDIDDKLKKKSRLSFVSRKKPSSAPPIRPFASRSRPTFNPKRKPQGATTITRSDITPTITATLTAGKGRYASSKIRSSPSSGFSTLNSSNSRRFSGRKSSSPSLSIASSNYPSASSKIRGSIRTTPSSYYSSTRRASTPIRGSSIRSINRGSSILPVSVSRSRLGIRASPTVSRAATVKQEELENVNDEESLNAKDSAQDNPEDESNTATAQTTTESARKQNPLVKFRRLTIATRPTTSKPTTTTNAPRRINTPNRNVATTRSPPVQRNTTRSTPKARAGILPSRNFFVRKPEANTESERKNKQFKEEEQLPEEPVREITDNDYEGSEQKENDQLNSRGIKQIKPFAGRTSRVRRVRRQAIHTRQAGTRGRRPSWASEEVYDTEPESVNSRYGTRSRSSSISRSNPNLSKEDLSEEYYDLPPMVRGRPPTPNARTSPPRIKPSIVSNTNRQFTLREKDTAIPSYKRTTTPSRVANVRSRTNTRNRATSNRYQDVNSMRRSPSRTTSRNGSRNNNRRVTSVRGRMQVKEDYRDYNDFDGTITVTHYVPTEVTIPVVNNGVTEKRNIITAAPSTAVIGPEQYMTSMNSKGQDVLVLATENTATNFQGQTEITKFVIHETPTTKVSHTLTSAGGRRFSQPVVVPSTIYSVENVVSTIRPSLIDNVPLANILLSQLLLGQLGQTPLVTSAPAVAATPTTKFETRATTYVTTITKHQSTVIPLTFRGKEILTTLVDSTTDVVTATEFITDTVVVTPTAVLPAAANLNSLLLLLKQPQNPLANPLVNPLSNSLLDPLFSVAPSSLTHSNTLPGETERRNQPVDLDYKSDSYEDLGNDDVERSSLKVENANSIKLNERELADSSVVTLYVSGRRPGEFSTVLSTVKIDDQSSTKIKRDVDYAVDVGLSTASLLQQPTDLSGSEELFHVHKPTQSLESVVGNVGRHISTSIRT</sequence>
<feature type="compositionally biased region" description="Polar residues" evidence="1">
    <location>
        <begin position="1334"/>
        <end position="1343"/>
    </location>
</feature>
<feature type="region of interest" description="Disordered" evidence="1">
    <location>
        <begin position="759"/>
        <end position="812"/>
    </location>
</feature>
<feature type="compositionally biased region" description="Basic and acidic residues" evidence="1">
    <location>
        <begin position="781"/>
        <end position="798"/>
    </location>
</feature>
<proteinExistence type="predicted"/>
<feature type="compositionally biased region" description="Acidic residues" evidence="1">
    <location>
        <begin position="364"/>
        <end position="378"/>
    </location>
</feature>
<organism evidence="3 4">
    <name type="scientific">Trichogramma kaykai</name>
    <dbReference type="NCBI Taxonomy" id="54128"/>
    <lineage>
        <taxon>Eukaryota</taxon>
        <taxon>Metazoa</taxon>
        <taxon>Ecdysozoa</taxon>
        <taxon>Arthropoda</taxon>
        <taxon>Hexapoda</taxon>
        <taxon>Insecta</taxon>
        <taxon>Pterygota</taxon>
        <taxon>Neoptera</taxon>
        <taxon>Endopterygota</taxon>
        <taxon>Hymenoptera</taxon>
        <taxon>Apocrita</taxon>
        <taxon>Proctotrupomorpha</taxon>
        <taxon>Chalcidoidea</taxon>
        <taxon>Trichogrammatidae</taxon>
        <taxon>Trichogramma</taxon>
    </lineage>
</organism>
<dbReference type="PANTHER" id="PTHR39072">
    <property type="entry name" value="RE48511P"/>
    <property type="match status" value="1"/>
</dbReference>
<protein>
    <recommendedName>
        <fullName evidence="2">DUF4758 domain-containing protein</fullName>
    </recommendedName>
</protein>
<dbReference type="Pfam" id="PF15950">
    <property type="entry name" value="DUF4758"/>
    <property type="match status" value="3"/>
</dbReference>
<feature type="compositionally biased region" description="Polar residues" evidence="1">
    <location>
        <begin position="401"/>
        <end position="418"/>
    </location>
</feature>
<feature type="compositionally biased region" description="Polar residues" evidence="1">
    <location>
        <begin position="801"/>
        <end position="810"/>
    </location>
</feature>
<name>A0ABD2XLV4_9HYME</name>
<dbReference type="PANTHER" id="PTHR39072:SF2">
    <property type="match status" value="1"/>
</dbReference>
<feature type="compositionally biased region" description="Low complexity" evidence="1">
    <location>
        <begin position="1677"/>
        <end position="1696"/>
    </location>
</feature>
<feature type="region of interest" description="Disordered" evidence="1">
    <location>
        <begin position="346"/>
        <end position="418"/>
    </location>
</feature>
<feature type="compositionally biased region" description="Polar residues" evidence="1">
    <location>
        <begin position="1540"/>
        <end position="1562"/>
    </location>
</feature>
<feature type="domain" description="DUF4758" evidence="2">
    <location>
        <begin position="1178"/>
        <end position="1234"/>
    </location>
</feature>
<accession>A0ABD2XLV4</accession>
<feature type="region of interest" description="Disordered" evidence="1">
    <location>
        <begin position="1302"/>
        <end position="1343"/>
    </location>
</feature>
<feature type="compositionally biased region" description="Low complexity" evidence="1">
    <location>
        <begin position="1365"/>
        <end position="1379"/>
    </location>
</feature>
<feature type="domain" description="DUF4758" evidence="2">
    <location>
        <begin position="998"/>
        <end position="1112"/>
    </location>
</feature>
<feature type="compositionally biased region" description="Low complexity" evidence="1">
    <location>
        <begin position="1387"/>
        <end position="1434"/>
    </location>
</feature>
<comment type="caution">
    <text evidence="3">The sequence shown here is derived from an EMBL/GenBank/DDBJ whole genome shotgun (WGS) entry which is preliminary data.</text>
</comment>